<dbReference type="SUPFAM" id="SSF51735">
    <property type="entry name" value="NAD(P)-binding Rossmann-fold domains"/>
    <property type="match status" value="1"/>
</dbReference>
<dbReference type="EC" id="1.1.1.169" evidence="4"/>
<feature type="domain" description="Ketopantoate reductase C-terminal" evidence="6">
    <location>
        <begin position="184"/>
        <end position="305"/>
    </location>
</feature>
<evidence type="ECO:0000256" key="4">
    <source>
        <dbReference type="RuleBase" id="RU362068"/>
    </source>
</evidence>
<dbReference type="GO" id="GO:0005737">
    <property type="term" value="C:cytoplasm"/>
    <property type="evidence" value="ECO:0007669"/>
    <property type="project" value="TreeGrafter"/>
</dbReference>
<gene>
    <name evidence="7" type="ORF">BJP36_22525</name>
</gene>
<dbReference type="GO" id="GO:0015940">
    <property type="term" value="P:pantothenate biosynthetic process"/>
    <property type="evidence" value="ECO:0007669"/>
    <property type="project" value="UniProtKB-UniPathway"/>
</dbReference>
<proteinExistence type="inferred from homology"/>
<dbReference type="NCBIfam" id="TIGR00745">
    <property type="entry name" value="apbA_panE"/>
    <property type="match status" value="1"/>
</dbReference>
<dbReference type="InterPro" id="IPR013328">
    <property type="entry name" value="6PGD_dom2"/>
</dbReference>
<name>A0A1D9G3S5_MOOP1</name>
<dbReference type="InterPro" id="IPR036291">
    <property type="entry name" value="NAD(P)-bd_dom_sf"/>
</dbReference>
<evidence type="ECO:0000313" key="7">
    <source>
        <dbReference type="EMBL" id="AOY82266.1"/>
    </source>
</evidence>
<comment type="pathway">
    <text evidence="4">Cofactor biosynthesis; (R)-pantothenate biosynthesis; (R)-pantoate from 3-methyl-2-oxobutanoate: step 2/2.</text>
</comment>
<dbReference type="PANTHER" id="PTHR21708:SF26">
    <property type="entry name" value="2-DEHYDROPANTOATE 2-REDUCTASE"/>
    <property type="match status" value="1"/>
</dbReference>
<dbReference type="InterPro" id="IPR008927">
    <property type="entry name" value="6-PGluconate_DH-like_C_sf"/>
</dbReference>
<feature type="domain" description="Ketopantoate reductase N-terminal" evidence="5">
    <location>
        <begin position="7"/>
        <end position="152"/>
    </location>
</feature>
<evidence type="ECO:0000256" key="1">
    <source>
        <dbReference type="ARBA" id="ARBA00007870"/>
    </source>
</evidence>
<dbReference type="InterPro" id="IPR013752">
    <property type="entry name" value="KPA_reductase"/>
</dbReference>
<dbReference type="InterPro" id="IPR003710">
    <property type="entry name" value="ApbA"/>
</dbReference>
<accession>A0A1D9G3S5</accession>
<keyword evidence="3 4" id="KW-0560">Oxidoreductase</keyword>
<evidence type="ECO:0000259" key="6">
    <source>
        <dbReference type="Pfam" id="PF08546"/>
    </source>
</evidence>
<comment type="function">
    <text evidence="4">Catalyzes the NADPH-dependent reduction of ketopantoate into pantoic acid.</text>
</comment>
<organism evidence="7 8">
    <name type="scientific">Moorena producens (strain JHB)</name>
    <dbReference type="NCBI Taxonomy" id="1454205"/>
    <lineage>
        <taxon>Bacteria</taxon>
        <taxon>Bacillati</taxon>
        <taxon>Cyanobacteriota</taxon>
        <taxon>Cyanophyceae</taxon>
        <taxon>Coleofasciculales</taxon>
        <taxon>Coleofasciculaceae</taxon>
        <taxon>Moorena</taxon>
    </lineage>
</organism>
<dbReference type="Gene3D" id="1.10.1040.10">
    <property type="entry name" value="N-(1-d-carboxylethyl)-l-norvaline Dehydrogenase, domain 2"/>
    <property type="match status" value="1"/>
</dbReference>
<sequence length="318" mass="34978">MSNRTYGIIGTGAIGGFYGAKLQKAGHQVSFLLRSDYHHVAENGLIIKSVDGDFTLPEVDAYNDVKKMPNCDVIVVALKATQNDVLADLLPPLINENTVVLLLQNGINCEPEIANIIGNNTLISGLCVICSNKVGQGQIHHIDYGSIIIGQYAANYQAAGITEEISEIARDFETAGITIELSEDLLLARWRKLVWNIPYNSLSVILNARTDEIMANADTRRLAEQIMGEVLAGAKSCGRILGDCFIQKMLDHTENMKPYLTSMKLDFDGKRPLEVEAIVGNPLGMARKAGVDLPMISMLYRQLKFLDVRNRLGTAHHR</sequence>
<dbReference type="Pfam" id="PF08546">
    <property type="entry name" value="ApbA_C"/>
    <property type="match status" value="1"/>
</dbReference>
<keyword evidence="4" id="KW-0566">Pantothenate biosynthesis</keyword>
<dbReference type="PANTHER" id="PTHR21708">
    <property type="entry name" value="PROBABLE 2-DEHYDROPANTOATE 2-REDUCTASE"/>
    <property type="match status" value="1"/>
</dbReference>
<comment type="catalytic activity">
    <reaction evidence="4">
        <text>(R)-pantoate + NADP(+) = 2-dehydropantoate + NADPH + H(+)</text>
        <dbReference type="Rhea" id="RHEA:16233"/>
        <dbReference type="ChEBI" id="CHEBI:11561"/>
        <dbReference type="ChEBI" id="CHEBI:15378"/>
        <dbReference type="ChEBI" id="CHEBI:15980"/>
        <dbReference type="ChEBI" id="CHEBI:57783"/>
        <dbReference type="ChEBI" id="CHEBI:58349"/>
        <dbReference type="EC" id="1.1.1.169"/>
    </reaction>
</comment>
<dbReference type="Gene3D" id="3.40.50.720">
    <property type="entry name" value="NAD(P)-binding Rossmann-like Domain"/>
    <property type="match status" value="1"/>
</dbReference>
<evidence type="ECO:0000259" key="5">
    <source>
        <dbReference type="Pfam" id="PF02558"/>
    </source>
</evidence>
<dbReference type="UniPathway" id="UPA00028">
    <property type="reaction ID" value="UER00004"/>
</dbReference>
<dbReference type="InterPro" id="IPR013332">
    <property type="entry name" value="KPR_N"/>
</dbReference>
<dbReference type="EMBL" id="CP017708">
    <property type="protein sequence ID" value="AOY82266.1"/>
    <property type="molecule type" value="Genomic_DNA"/>
</dbReference>
<dbReference type="SUPFAM" id="SSF48179">
    <property type="entry name" value="6-phosphogluconate dehydrogenase C-terminal domain-like"/>
    <property type="match status" value="1"/>
</dbReference>
<dbReference type="FunFam" id="1.10.1040.10:FF:000017">
    <property type="entry name" value="2-dehydropantoate 2-reductase"/>
    <property type="match status" value="1"/>
</dbReference>
<dbReference type="NCBIfam" id="NF004887">
    <property type="entry name" value="PRK06249.1"/>
    <property type="match status" value="1"/>
</dbReference>
<protein>
    <recommendedName>
        <fullName evidence="4">2-dehydropantoate 2-reductase</fullName>
        <ecNumber evidence="4">1.1.1.169</ecNumber>
    </recommendedName>
    <alternativeName>
        <fullName evidence="4">Ketopantoate reductase</fullName>
    </alternativeName>
</protein>
<dbReference type="AlphaFoldDB" id="A0A1D9G3S5"/>
<dbReference type="Pfam" id="PF02558">
    <property type="entry name" value="ApbA"/>
    <property type="match status" value="1"/>
</dbReference>
<evidence type="ECO:0000256" key="2">
    <source>
        <dbReference type="ARBA" id="ARBA00022857"/>
    </source>
</evidence>
<evidence type="ECO:0000313" key="8">
    <source>
        <dbReference type="Proteomes" id="UP000176944"/>
    </source>
</evidence>
<reference evidence="8" key="1">
    <citation type="submission" date="2016-10" db="EMBL/GenBank/DDBJ databases">
        <title>Comparative genomics uncovers the prolific and rare metabolic potential of the cyanobacterial genus Moorea.</title>
        <authorList>
            <person name="Leao T."/>
            <person name="Castelao G."/>
            <person name="Korobeynikov A."/>
            <person name="Monroe E.A."/>
            <person name="Podell S."/>
            <person name="Glukhov E."/>
            <person name="Allen E."/>
            <person name="Gerwick W.H."/>
            <person name="Gerwick L."/>
        </authorList>
    </citation>
    <scope>NUCLEOTIDE SEQUENCE [LARGE SCALE GENOMIC DNA]</scope>
    <source>
        <strain evidence="8">JHB</strain>
    </source>
</reference>
<comment type="similarity">
    <text evidence="1 4">Belongs to the ketopantoate reductase family.</text>
</comment>
<keyword evidence="2 4" id="KW-0521">NADP</keyword>
<dbReference type="InterPro" id="IPR051402">
    <property type="entry name" value="KPR-Related"/>
</dbReference>
<dbReference type="Proteomes" id="UP000176944">
    <property type="component" value="Chromosome"/>
</dbReference>
<evidence type="ECO:0000256" key="3">
    <source>
        <dbReference type="ARBA" id="ARBA00023002"/>
    </source>
</evidence>
<dbReference type="GO" id="GO:0008677">
    <property type="term" value="F:2-dehydropantoate 2-reductase activity"/>
    <property type="evidence" value="ECO:0007669"/>
    <property type="project" value="UniProtKB-EC"/>
</dbReference>